<dbReference type="EMBL" id="CP065989">
    <property type="protein sequence ID" value="QQB14497.1"/>
    <property type="molecule type" value="Genomic_DNA"/>
</dbReference>
<protein>
    <submittedName>
        <fullName evidence="2">DUF3027 domain-containing protein</fullName>
    </submittedName>
</protein>
<dbReference type="AlphaFoldDB" id="A0A7T4DIF4"/>
<feature type="region of interest" description="Disordered" evidence="1">
    <location>
        <begin position="15"/>
        <end position="74"/>
    </location>
</feature>
<sequence>MMSSLFTTWLDDQRTGTQAAASAPEDADVATTSAPVDSTDAATATVDAETASSDPVTTSDAPSTKKTAAVKPARSTPEKVVLDAQLAAAIDVARSAIAEVAGSSVIGEHLGALAEGTRLVTHYFVCTDPSYRGWRWVAVLARAPRSKKVTVCETALLPGPDALVAPEWVPWDQRLEPGDLTPRDTLPKVDSDPNLQPGYQQTEDNSADNIDQIANFEFGIGRERVLSPEGISSAATRWANSDAGAEGEFSTRASAHCSTCGYFMPIAGSLREQFGVCANAWSPFDGRVVQLDSGCGAHSETDVRRPDTEPAEAVVDDYARGELEFQEG</sequence>
<feature type="region of interest" description="Disordered" evidence="1">
    <location>
        <begin position="174"/>
        <end position="206"/>
    </location>
</feature>
<dbReference type="InterPro" id="IPR021391">
    <property type="entry name" value="DUF3027"/>
</dbReference>
<gene>
    <name evidence="2" type="ORF">I6H47_00320</name>
</gene>
<reference evidence="2 3" key="1">
    <citation type="submission" date="2020-12" db="EMBL/GenBank/DDBJ databases">
        <title>FDA dAtabase for Regulatory Grade micrObial Sequences (FDA-ARGOS): Supporting development and validation of Infectious Disease Dx tests.</title>
        <authorList>
            <person name="Sproer C."/>
            <person name="Gronow S."/>
            <person name="Severitt S."/>
            <person name="Schroder I."/>
            <person name="Tallon L."/>
            <person name="Sadzewicz L."/>
            <person name="Zhao X."/>
            <person name="Boylan J."/>
            <person name="Ott S."/>
            <person name="Bowen H."/>
            <person name="Vavikolanu K."/>
            <person name="Mehta A."/>
            <person name="Aluvathingal J."/>
            <person name="Nadendla S."/>
            <person name="Lowell S."/>
            <person name="Myers T."/>
            <person name="Yan Y."/>
            <person name="Sichtig H."/>
        </authorList>
    </citation>
    <scope>NUCLEOTIDE SEQUENCE [LARGE SCALE GENOMIC DNA]</scope>
    <source>
        <strain evidence="2 3">FDAARGOS_990</strain>
    </source>
</reference>
<dbReference type="Proteomes" id="UP000595374">
    <property type="component" value="Chromosome"/>
</dbReference>
<feature type="compositionally biased region" description="Polar residues" evidence="1">
    <location>
        <begin position="55"/>
        <end position="66"/>
    </location>
</feature>
<dbReference type="Pfam" id="PF11228">
    <property type="entry name" value="DUF3027"/>
    <property type="match status" value="1"/>
</dbReference>
<name>A0A7T4DIF4_9MICO</name>
<feature type="compositionally biased region" description="Polar residues" evidence="1">
    <location>
        <begin position="193"/>
        <end position="206"/>
    </location>
</feature>
<evidence type="ECO:0000313" key="2">
    <source>
        <dbReference type="EMBL" id="QQB14497.1"/>
    </source>
</evidence>
<evidence type="ECO:0000256" key="1">
    <source>
        <dbReference type="SAM" id="MobiDB-lite"/>
    </source>
</evidence>
<accession>A0A7T4DIF4</accession>
<feature type="compositionally biased region" description="Low complexity" evidence="1">
    <location>
        <begin position="19"/>
        <end position="54"/>
    </location>
</feature>
<feature type="compositionally biased region" description="Basic and acidic residues" evidence="1">
    <location>
        <begin position="174"/>
        <end position="191"/>
    </location>
</feature>
<organism evidence="2 3">
    <name type="scientific">Brevibacterium casei</name>
    <dbReference type="NCBI Taxonomy" id="33889"/>
    <lineage>
        <taxon>Bacteria</taxon>
        <taxon>Bacillati</taxon>
        <taxon>Actinomycetota</taxon>
        <taxon>Actinomycetes</taxon>
        <taxon>Micrococcales</taxon>
        <taxon>Brevibacteriaceae</taxon>
        <taxon>Brevibacterium</taxon>
    </lineage>
</organism>
<proteinExistence type="predicted"/>
<dbReference type="RefSeq" id="WP_198499561.1">
    <property type="nucleotide sequence ID" value="NZ_CP065989.1"/>
</dbReference>
<evidence type="ECO:0000313" key="3">
    <source>
        <dbReference type="Proteomes" id="UP000595374"/>
    </source>
</evidence>